<comment type="subcellular location">
    <subcellularLocation>
        <location evidence="1">Cell outer membrane</location>
    </subcellularLocation>
</comment>
<protein>
    <submittedName>
        <fullName evidence="5">Uncharacterized protein</fullName>
    </submittedName>
</protein>
<organism evidence="5 6">
    <name type="scientific">Salinimicrobium sediminis</name>
    <dbReference type="NCBI Taxonomy" id="1343891"/>
    <lineage>
        <taxon>Bacteria</taxon>
        <taxon>Pseudomonadati</taxon>
        <taxon>Bacteroidota</taxon>
        <taxon>Flavobacteriia</taxon>
        <taxon>Flavobacteriales</taxon>
        <taxon>Flavobacteriaceae</taxon>
        <taxon>Salinimicrobium</taxon>
    </lineage>
</organism>
<keyword evidence="4" id="KW-0732">Signal</keyword>
<dbReference type="InterPro" id="IPR036942">
    <property type="entry name" value="Beta-barrel_TonB_sf"/>
</dbReference>
<evidence type="ECO:0000313" key="5">
    <source>
        <dbReference type="EMBL" id="SOC80957.1"/>
    </source>
</evidence>
<evidence type="ECO:0000256" key="4">
    <source>
        <dbReference type="SAM" id="SignalP"/>
    </source>
</evidence>
<keyword evidence="2" id="KW-0472">Membrane</keyword>
<reference evidence="6" key="1">
    <citation type="submission" date="2017-09" db="EMBL/GenBank/DDBJ databases">
        <authorList>
            <person name="Varghese N."/>
            <person name="Submissions S."/>
        </authorList>
    </citation>
    <scope>NUCLEOTIDE SEQUENCE [LARGE SCALE GENOMIC DNA]</scope>
    <source>
        <strain evidence="6">CGMCC 1.12641</strain>
    </source>
</reference>
<evidence type="ECO:0000313" key="6">
    <source>
        <dbReference type="Proteomes" id="UP000219193"/>
    </source>
</evidence>
<feature type="chain" id="PRO_5012176773" evidence="4">
    <location>
        <begin position="22"/>
        <end position="574"/>
    </location>
</feature>
<evidence type="ECO:0000256" key="3">
    <source>
        <dbReference type="ARBA" id="ARBA00023237"/>
    </source>
</evidence>
<dbReference type="Gene3D" id="2.40.170.20">
    <property type="entry name" value="TonB-dependent receptor, beta-barrel domain"/>
    <property type="match status" value="1"/>
</dbReference>
<keyword evidence="6" id="KW-1185">Reference proteome</keyword>
<keyword evidence="3" id="KW-0998">Cell outer membrane</keyword>
<sequence>MKINSLSVLIMFLFFTGFSFAQDLGSETVEVVKPYTPSVSDAPKIRELPKISDSVSLEKRPVQYSIFSVPVASTFSPAKGRAATVERQRPPKLYDNYITLGFGTYTSALAEFYSNIEVNRTDNFGIFLNHNSAQGGIDDVVLDDHYYDTELNLNYSSRNRNLIWNMDFGAEHQQYNWYGVPSSLPSEIEEIDPQHNYYSVNVGGEINLDKSFFDRAEANYRYFGDDYSSAEHRFKIKPTLELPIGGELFHTNLVLDYVNGSFERDYFTGEGINYSFLNTGLESSLLVLRDDLTLNLGAAIYYSLDSENSDGGIYVYPQVTASYRMAGDYFIGYAGLEGELRQNTYYEFVKHNPFLSPTLEIHPTDRQYDAYVGAKGKLSNSVGYNVRANYTAEDFKPLIISNPVVSASNLENYSFGNSFNVVYDQVNTVSAFGELNFDVRRNLNLRLNATYFVYDTSEQEEAWNLPEYEANLMMDWQITKKWFAGANLFLVGERKDANLYDVRTLDELPSPEVVDLDGYIDLNANLGYRFNDRLSIFARGHNLLGDNYEKWKNYPVMGLQVMAGATYKFDFGRR</sequence>
<dbReference type="GO" id="GO:0009279">
    <property type="term" value="C:cell outer membrane"/>
    <property type="evidence" value="ECO:0007669"/>
    <property type="project" value="UniProtKB-SubCell"/>
</dbReference>
<accession>A0A285X6I2</accession>
<dbReference type="OrthoDB" id="1264254at2"/>
<dbReference type="EMBL" id="OCMF01000003">
    <property type="protein sequence ID" value="SOC80957.1"/>
    <property type="molecule type" value="Genomic_DNA"/>
</dbReference>
<dbReference type="RefSeq" id="WP_097056723.1">
    <property type="nucleotide sequence ID" value="NZ_OCMF01000003.1"/>
</dbReference>
<evidence type="ECO:0000256" key="2">
    <source>
        <dbReference type="ARBA" id="ARBA00023136"/>
    </source>
</evidence>
<name>A0A285X6I2_9FLAO</name>
<proteinExistence type="predicted"/>
<dbReference type="SUPFAM" id="SSF56935">
    <property type="entry name" value="Porins"/>
    <property type="match status" value="1"/>
</dbReference>
<feature type="signal peptide" evidence="4">
    <location>
        <begin position="1"/>
        <end position="21"/>
    </location>
</feature>
<evidence type="ECO:0000256" key="1">
    <source>
        <dbReference type="ARBA" id="ARBA00004442"/>
    </source>
</evidence>
<dbReference type="AlphaFoldDB" id="A0A285X6I2"/>
<gene>
    <name evidence="5" type="ORF">SAMN06296241_2522</name>
</gene>
<dbReference type="Proteomes" id="UP000219193">
    <property type="component" value="Unassembled WGS sequence"/>
</dbReference>